<gene>
    <name evidence="2" type="ORF">KTN04_05095</name>
</gene>
<evidence type="ECO:0000259" key="1">
    <source>
        <dbReference type="SMART" id="SM00507"/>
    </source>
</evidence>
<accession>A0ABS6M8V2</accession>
<dbReference type="InterPro" id="IPR003615">
    <property type="entry name" value="HNH_nuc"/>
</dbReference>
<dbReference type="Proteomes" id="UP000755551">
    <property type="component" value="Unassembled WGS sequence"/>
</dbReference>
<dbReference type="GO" id="GO:0004519">
    <property type="term" value="F:endonuclease activity"/>
    <property type="evidence" value="ECO:0007669"/>
    <property type="project" value="UniProtKB-KW"/>
</dbReference>
<keyword evidence="2" id="KW-0255">Endonuclease</keyword>
<reference evidence="2 3" key="1">
    <citation type="submission" date="2021-06" db="EMBL/GenBank/DDBJ databases">
        <title>Bacterium isolated from marine sediment.</title>
        <authorList>
            <person name="Zhu K.-L."/>
            <person name="Du Z.-J."/>
            <person name="Liang Q.-Y."/>
        </authorList>
    </citation>
    <scope>NUCLEOTIDE SEQUENCE [LARGE SCALE GENOMIC DNA]</scope>
    <source>
        <strain evidence="2 3">A346</strain>
    </source>
</reference>
<evidence type="ECO:0000313" key="2">
    <source>
        <dbReference type="EMBL" id="MBV0932709.1"/>
    </source>
</evidence>
<organism evidence="2 3">
    <name type="scientific">Marinobacterium weihaiense</name>
    <dbReference type="NCBI Taxonomy" id="2851016"/>
    <lineage>
        <taxon>Bacteria</taxon>
        <taxon>Pseudomonadati</taxon>
        <taxon>Pseudomonadota</taxon>
        <taxon>Gammaproteobacteria</taxon>
        <taxon>Oceanospirillales</taxon>
        <taxon>Oceanospirillaceae</taxon>
        <taxon>Marinobacterium</taxon>
    </lineage>
</organism>
<proteinExistence type="predicted"/>
<dbReference type="Gene3D" id="1.10.30.50">
    <property type="match status" value="1"/>
</dbReference>
<keyword evidence="3" id="KW-1185">Reference proteome</keyword>
<dbReference type="EMBL" id="JAHQZT010000005">
    <property type="protein sequence ID" value="MBV0932709.1"/>
    <property type="molecule type" value="Genomic_DNA"/>
</dbReference>
<name>A0ABS6M8V2_9GAMM</name>
<dbReference type="Pfam" id="PF01844">
    <property type="entry name" value="HNH"/>
    <property type="match status" value="1"/>
</dbReference>
<keyword evidence="2" id="KW-0378">Hydrolase</keyword>
<dbReference type="InterPro" id="IPR002711">
    <property type="entry name" value="HNH"/>
</dbReference>
<sequence>MLDSEDHDLLSYYMHQPDQSATATQVMDELGYPSVGAINLHVVRLAKKLANFFCYEPDTRANGQLRWWPCLFDGQEEAEGFVWSLKNDIQTWYRDAYALDPFYIKVHLALQEPAQREQRLAQASKIPVKRRVTSWEFARNPDVVAVVLSQANGYCQACGAKAPFARKSDGTPYLEVHHRVPLAAGGEDSVENAIALCPNCHREAHYG</sequence>
<evidence type="ECO:0000313" key="3">
    <source>
        <dbReference type="Proteomes" id="UP000755551"/>
    </source>
</evidence>
<protein>
    <submittedName>
        <fullName evidence="2">HNH endonuclease</fullName>
    </submittedName>
</protein>
<dbReference type="CDD" id="cd00085">
    <property type="entry name" value="HNHc"/>
    <property type="match status" value="1"/>
</dbReference>
<keyword evidence="2" id="KW-0540">Nuclease</keyword>
<dbReference type="SMART" id="SM00507">
    <property type="entry name" value="HNHc"/>
    <property type="match status" value="1"/>
</dbReference>
<comment type="caution">
    <text evidence="2">The sequence shown here is derived from an EMBL/GenBank/DDBJ whole genome shotgun (WGS) entry which is preliminary data.</text>
</comment>
<feature type="domain" description="HNH nuclease" evidence="1">
    <location>
        <begin position="142"/>
        <end position="202"/>
    </location>
</feature>